<evidence type="ECO:0000256" key="1">
    <source>
        <dbReference type="SAM" id="Phobius"/>
    </source>
</evidence>
<gene>
    <name evidence="2" type="ORF">AUJ59_03150</name>
</gene>
<sequence>MKKYLKFIIPGVILLIGLSWLFWPAKKTKTETQAPAKKMEEINKIVLSDRPFVTLTPREDGKEVKLMIDRVKDAAAVEYEMEYQAASLIQGVFGTIDFTQEPAPVSKDLLFGSCSKGKCRYDEGVTGGGLTLRFDGGSAPYALKSDFNLQQMFDRQGKFVSRDSKATLDVGTKGLPDKTYVIVAGTMGLPAEVDGEVLAGPYAFLAAASPVLKAATLTIQSKDDLTGAKLMMWNGKSYTELKSTLADSKISTPVTGLGTFLVVK</sequence>
<evidence type="ECO:0000313" key="3">
    <source>
        <dbReference type="Proteomes" id="UP000183144"/>
    </source>
</evidence>
<dbReference type="AlphaFoldDB" id="A0A1J4RRF8"/>
<dbReference type="EMBL" id="MNUI01000051">
    <property type="protein sequence ID" value="OIN88892.1"/>
    <property type="molecule type" value="Genomic_DNA"/>
</dbReference>
<feature type="transmembrane region" description="Helical" evidence="1">
    <location>
        <begin position="7"/>
        <end position="23"/>
    </location>
</feature>
<keyword evidence="1" id="KW-0472">Membrane</keyword>
<comment type="caution">
    <text evidence="2">The sequence shown here is derived from an EMBL/GenBank/DDBJ whole genome shotgun (WGS) entry which is preliminary data.</text>
</comment>
<name>A0A1J4RRF8_9BACT</name>
<organism evidence="2 3">
    <name type="scientific">Candidatus Beckwithbacteria bacterium CG1_02_47_37</name>
    <dbReference type="NCBI Taxonomy" id="1805034"/>
    <lineage>
        <taxon>Bacteria</taxon>
        <taxon>Candidatus Beckwithiibacteriota</taxon>
    </lineage>
</organism>
<protein>
    <submittedName>
        <fullName evidence="2">Uncharacterized protein</fullName>
    </submittedName>
</protein>
<keyword evidence="1" id="KW-1133">Transmembrane helix</keyword>
<dbReference type="Proteomes" id="UP000183144">
    <property type="component" value="Unassembled WGS sequence"/>
</dbReference>
<accession>A0A1J4RRF8</accession>
<proteinExistence type="predicted"/>
<reference evidence="2 3" key="1">
    <citation type="journal article" date="2016" name="Environ. Microbiol.">
        <title>Genomic resolution of a cold subsurface aquifer community provides metabolic insights for novel microbes adapted to high CO concentrations.</title>
        <authorList>
            <person name="Probst A.J."/>
            <person name="Castelle C.J."/>
            <person name="Singh A."/>
            <person name="Brown C.T."/>
            <person name="Anantharaman K."/>
            <person name="Sharon I."/>
            <person name="Hug L.A."/>
            <person name="Burstein D."/>
            <person name="Emerson J.B."/>
            <person name="Thomas B.C."/>
            <person name="Banfield J.F."/>
        </authorList>
    </citation>
    <scope>NUCLEOTIDE SEQUENCE [LARGE SCALE GENOMIC DNA]</scope>
    <source>
        <strain evidence="2">CG1_02_47_37</strain>
    </source>
</reference>
<dbReference type="STRING" id="1805034.AUJ59_03150"/>
<evidence type="ECO:0000313" key="2">
    <source>
        <dbReference type="EMBL" id="OIN88892.1"/>
    </source>
</evidence>
<keyword evidence="1" id="KW-0812">Transmembrane</keyword>